<keyword evidence="3" id="KW-1185">Reference proteome</keyword>
<protein>
    <recommendedName>
        <fullName evidence="4">Reverse transcriptase</fullName>
    </recommendedName>
</protein>
<feature type="compositionally biased region" description="Basic and acidic residues" evidence="1">
    <location>
        <begin position="75"/>
        <end position="86"/>
    </location>
</feature>
<dbReference type="InterPro" id="IPR051320">
    <property type="entry name" value="Viral_Replic_Matur_Polypro"/>
</dbReference>
<name>A0AAV0TLB9_9STRA</name>
<reference evidence="2" key="1">
    <citation type="submission" date="2022-12" db="EMBL/GenBank/DDBJ databases">
        <authorList>
            <person name="Webb A."/>
        </authorList>
    </citation>
    <scope>NUCLEOTIDE SEQUENCE</scope>
    <source>
        <strain evidence="2">Pd1</strain>
    </source>
</reference>
<dbReference type="InterPro" id="IPR043502">
    <property type="entry name" value="DNA/RNA_pol_sf"/>
</dbReference>
<comment type="caution">
    <text evidence="2">The sequence shown here is derived from an EMBL/GenBank/DDBJ whole genome shotgun (WGS) entry which is preliminary data.</text>
</comment>
<proteinExistence type="predicted"/>
<dbReference type="PANTHER" id="PTHR33064">
    <property type="entry name" value="POL PROTEIN"/>
    <property type="match status" value="1"/>
</dbReference>
<evidence type="ECO:0000313" key="3">
    <source>
        <dbReference type="Proteomes" id="UP001162029"/>
    </source>
</evidence>
<dbReference type="EMBL" id="CANTFM010000475">
    <property type="protein sequence ID" value="CAI5722655.1"/>
    <property type="molecule type" value="Genomic_DNA"/>
</dbReference>
<dbReference type="Gene3D" id="3.10.10.10">
    <property type="entry name" value="HIV Type 1 Reverse Transcriptase, subunit A, domain 1"/>
    <property type="match status" value="1"/>
</dbReference>
<evidence type="ECO:0000256" key="1">
    <source>
        <dbReference type="SAM" id="MobiDB-lite"/>
    </source>
</evidence>
<dbReference type="AlphaFoldDB" id="A0AAV0TLB9"/>
<feature type="region of interest" description="Disordered" evidence="1">
    <location>
        <begin position="27"/>
        <end position="104"/>
    </location>
</feature>
<dbReference type="PANTHER" id="PTHR33064:SF37">
    <property type="entry name" value="RIBONUCLEASE H"/>
    <property type="match status" value="1"/>
</dbReference>
<evidence type="ECO:0008006" key="4">
    <source>
        <dbReference type="Google" id="ProtNLM"/>
    </source>
</evidence>
<evidence type="ECO:0000313" key="2">
    <source>
        <dbReference type="EMBL" id="CAI5722655.1"/>
    </source>
</evidence>
<dbReference type="Proteomes" id="UP001162029">
    <property type="component" value="Unassembled WGS sequence"/>
</dbReference>
<sequence>MVERPQYMTPEKILLRPGTQVPVVSVVHGVKAKGPESVPSGPESREGTSGGPESVPSDPKLREGALGDNQSAEVSLDKEVPREDVNFGKVQPEAGQCGKKSKTDTSDEQVCVHEGGDLCAEDIDTNWSIIPEVIPSTDEVTLEDIQILDPGDTSMEEVDRLRQIIWRKRHLLMGKGNALPPAARGAVCDIDVGNARPIAQRVRKVAPQLREKLSDLIKGLLSSKIIQHSTSPWASPIVIIVKKNGVDIRLGIDYRLVNS</sequence>
<accession>A0AAV0TLB9</accession>
<dbReference type="SUPFAM" id="SSF56672">
    <property type="entry name" value="DNA/RNA polymerases"/>
    <property type="match status" value="1"/>
</dbReference>
<organism evidence="2 3">
    <name type="scientific">Peronospora destructor</name>
    <dbReference type="NCBI Taxonomy" id="86335"/>
    <lineage>
        <taxon>Eukaryota</taxon>
        <taxon>Sar</taxon>
        <taxon>Stramenopiles</taxon>
        <taxon>Oomycota</taxon>
        <taxon>Peronosporomycetes</taxon>
        <taxon>Peronosporales</taxon>
        <taxon>Peronosporaceae</taxon>
        <taxon>Peronospora</taxon>
    </lineage>
</organism>
<gene>
    <name evidence="2" type="ORF">PDE001_LOCUS2730</name>
</gene>